<feature type="region of interest" description="Disordered" evidence="2">
    <location>
        <begin position="1"/>
        <end position="20"/>
    </location>
</feature>
<keyword evidence="1" id="KW-0863">Zinc-finger</keyword>
<dbReference type="Pfam" id="PF00098">
    <property type="entry name" value="zf-CCHC"/>
    <property type="match status" value="1"/>
</dbReference>
<reference evidence="5" key="3">
    <citation type="submission" date="2018-08" db="UniProtKB">
        <authorList>
            <consortium name="EnsemblPlants"/>
        </authorList>
    </citation>
    <scope>IDENTIFICATION</scope>
    <source>
        <strain evidence="5">cv. Bd21</strain>
    </source>
</reference>
<protein>
    <recommendedName>
        <fullName evidence="3">CCHC-type domain-containing protein</fullName>
    </recommendedName>
</protein>
<dbReference type="OrthoDB" id="671874at2759"/>
<feature type="compositionally biased region" description="Basic and acidic residues" evidence="2">
    <location>
        <begin position="579"/>
        <end position="601"/>
    </location>
</feature>
<feature type="region of interest" description="Disordered" evidence="2">
    <location>
        <begin position="570"/>
        <end position="601"/>
    </location>
</feature>
<feature type="region of interest" description="Disordered" evidence="2">
    <location>
        <begin position="267"/>
        <end position="309"/>
    </location>
</feature>
<evidence type="ECO:0000313" key="5">
    <source>
        <dbReference type="EnsemblPlants" id="KQK18999"/>
    </source>
</evidence>
<dbReference type="SMART" id="SM00343">
    <property type="entry name" value="ZnF_C2HC"/>
    <property type="match status" value="2"/>
</dbReference>
<dbReference type="Gramene" id="PNT76213">
    <property type="protein sequence ID" value="PNT76213"/>
    <property type="gene ID" value="BRADI_1g45852v3"/>
</dbReference>
<evidence type="ECO:0000313" key="6">
    <source>
        <dbReference type="Proteomes" id="UP000008810"/>
    </source>
</evidence>
<dbReference type="InParanoid" id="A0A0Q3H7U3"/>
<dbReference type="GO" id="GO:0008270">
    <property type="term" value="F:zinc ion binding"/>
    <property type="evidence" value="ECO:0007669"/>
    <property type="project" value="UniProtKB-KW"/>
</dbReference>
<dbReference type="EnsemblPlants" id="KQK18999">
    <property type="protein sequence ID" value="KQK18999"/>
    <property type="gene ID" value="BRADI_1g45852v3"/>
</dbReference>
<feature type="region of interest" description="Disordered" evidence="2">
    <location>
        <begin position="151"/>
        <end position="181"/>
    </location>
</feature>
<dbReference type="Gene3D" id="4.10.60.10">
    <property type="entry name" value="Zinc finger, CCHC-type"/>
    <property type="match status" value="1"/>
</dbReference>
<evidence type="ECO:0000256" key="1">
    <source>
        <dbReference type="PROSITE-ProRule" id="PRU00047"/>
    </source>
</evidence>
<dbReference type="Proteomes" id="UP000008810">
    <property type="component" value="Chromosome 1"/>
</dbReference>
<dbReference type="STRING" id="15368.A0A0Q3H7U3"/>
<accession>A0A0Q3H7U3</accession>
<feature type="compositionally biased region" description="Polar residues" evidence="2">
    <location>
        <begin position="272"/>
        <end position="291"/>
    </location>
</feature>
<dbReference type="EMBL" id="CM000880">
    <property type="protein sequence ID" value="PNT76213.1"/>
    <property type="molecule type" value="Genomic_DNA"/>
</dbReference>
<evidence type="ECO:0000313" key="4">
    <source>
        <dbReference type="EMBL" id="KQK18999.1"/>
    </source>
</evidence>
<keyword evidence="6" id="KW-1185">Reference proteome</keyword>
<dbReference type="GO" id="GO:0003676">
    <property type="term" value="F:nucleic acid binding"/>
    <property type="evidence" value="ECO:0007669"/>
    <property type="project" value="InterPro"/>
</dbReference>
<evidence type="ECO:0000259" key="3">
    <source>
        <dbReference type="PROSITE" id="PS50158"/>
    </source>
</evidence>
<dbReference type="Gramene" id="KQK18999">
    <property type="protein sequence ID" value="KQK18999"/>
    <property type="gene ID" value="BRADI_1g45852v3"/>
</dbReference>
<dbReference type="AlphaFoldDB" id="A0A0Q3H7U3"/>
<dbReference type="InterPro" id="IPR001878">
    <property type="entry name" value="Znf_CCHC"/>
</dbReference>
<keyword evidence="1" id="KW-0862">Zinc</keyword>
<reference evidence="4" key="2">
    <citation type="submission" date="2017-06" db="EMBL/GenBank/DDBJ databases">
        <title>WGS assembly of Brachypodium distachyon.</title>
        <authorList>
            <consortium name="The International Brachypodium Initiative"/>
            <person name="Lucas S."/>
            <person name="Harmon-Smith M."/>
            <person name="Lail K."/>
            <person name="Tice H."/>
            <person name="Grimwood J."/>
            <person name="Bruce D."/>
            <person name="Barry K."/>
            <person name="Shu S."/>
            <person name="Lindquist E."/>
            <person name="Wang M."/>
            <person name="Pitluck S."/>
            <person name="Vogel J.P."/>
            <person name="Garvin D.F."/>
            <person name="Mockler T.C."/>
            <person name="Schmutz J."/>
            <person name="Rokhsar D."/>
            <person name="Bevan M.W."/>
        </authorList>
    </citation>
    <scope>NUCLEOTIDE SEQUENCE</scope>
    <source>
        <strain evidence="4">Bd21</strain>
    </source>
</reference>
<gene>
    <name evidence="4" type="ORF">BRADI_1g45852v3</name>
</gene>
<sequence>MGSGHGNPFGRAGNSPSRCTTPVRTLAHFQFPLSPFALPFLPGGSTWSITNGGLSRDTEEGAPHSEWFPRIATVLSGQWKPSSHATSISRVSVESTRGEAWPRVGVGSAPLSDLPVRSFTQVVMAGRGNGRADWQGGRHGGFGGGGGWDPGYAQGNWNNWQGQPPFRPPPTFPGAPPQYQVPPSDPYVHSGRGFANWNPRHQTRGQFMGHMNQSRAYESEYGWFPSNKPGAIQFWSARQCSRDRAGWFRWCGSSVWWCTDSGGGQAARGLNSAAQRGDASSSVQRSVQLGSGATLPQHASPASSDGDRVSEQQGSLAVRLCYKCEQVGHVIKDCKTVLFCDVCGKDSHLTAKCVLPHQPKATVQLVGSAADGLQMFVAPLVKKTSVEPKDAMALVNVHVGEINAEQLVNAFKRMFQWGWTWTAKAYAPGSFLMKFPSVEKINELHQFGSFCLIGERAEILVSRWSSETLAQFKLSSVWVKLSGIPESLLNYQGFCMAGSILGTVQEVDMVSYRKHDVIRVKVGVMDHLKIPEWGPLTVDPFIYRIFFQVERVVEIGGPLIGGVVVRNTSSQPRQSIEQDGTRQQKRFRDGQDGKHDAELPKELGDQEMVVSSQPEADGLNVLHRGGGMLDFQGERAEHSDRISVVNQVNLRFAKETEQLDNLECSDAESEPNSPTQFARKCGLGTQAINEMNAMDYNVESPENVVPIGTPPA</sequence>
<keyword evidence="1" id="KW-0479">Metal-binding</keyword>
<proteinExistence type="predicted"/>
<dbReference type="PANTHER" id="PTHR33170">
    <property type="entry name" value="DUF4283 DOMAIN-CONTAINING PROTEIN-RELATED"/>
    <property type="match status" value="1"/>
</dbReference>
<dbReference type="EMBL" id="CM000880">
    <property type="protein sequence ID" value="KQK18999.1"/>
    <property type="molecule type" value="Genomic_DNA"/>
</dbReference>
<dbReference type="InterPro" id="IPR036875">
    <property type="entry name" value="Znf_CCHC_sf"/>
</dbReference>
<name>A0A0Q3H7U3_BRADI</name>
<dbReference type="EnsemblPlants" id="PNT76213">
    <property type="protein sequence ID" value="PNT76213"/>
    <property type="gene ID" value="BRADI_1g45852v3"/>
</dbReference>
<feature type="compositionally biased region" description="Pro residues" evidence="2">
    <location>
        <begin position="165"/>
        <end position="181"/>
    </location>
</feature>
<organism evidence="4">
    <name type="scientific">Brachypodium distachyon</name>
    <name type="common">Purple false brome</name>
    <name type="synonym">Trachynia distachya</name>
    <dbReference type="NCBI Taxonomy" id="15368"/>
    <lineage>
        <taxon>Eukaryota</taxon>
        <taxon>Viridiplantae</taxon>
        <taxon>Streptophyta</taxon>
        <taxon>Embryophyta</taxon>
        <taxon>Tracheophyta</taxon>
        <taxon>Spermatophyta</taxon>
        <taxon>Magnoliopsida</taxon>
        <taxon>Liliopsida</taxon>
        <taxon>Poales</taxon>
        <taxon>Poaceae</taxon>
        <taxon>BOP clade</taxon>
        <taxon>Pooideae</taxon>
        <taxon>Stipodae</taxon>
        <taxon>Brachypodieae</taxon>
        <taxon>Brachypodium</taxon>
    </lineage>
</organism>
<reference evidence="4 5" key="1">
    <citation type="journal article" date="2010" name="Nature">
        <title>Genome sequencing and analysis of the model grass Brachypodium distachyon.</title>
        <authorList>
            <consortium name="International Brachypodium Initiative"/>
        </authorList>
    </citation>
    <scope>NUCLEOTIDE SEQUENCE [LARGE SCALE GENOMIC DNA]</scope>
    <source>
        <strain evidence="4 5">Bd21</strain>
    </source>
</reference>
<dbReference type="SUPFAM" id="SSF57756">
    <property type="entry name" value="Retrovirus zinc finger-like domains"/>
    <property type="match status" value="1"/>
</dbReference>
<dbReference type="PROSITE" id="PS50158">
    <property type="entry name" value="ZF_CCHC"/>
    <property type="match status" value="1"/>
</dbReference>
<dbReference type="PANTHER" id="PTHR33170:SF34">
    <property type="entry name" value="OS05G0102200 PROTEIN"/>
    <property type="match status" value="1"/>
</dbReference>
<feature type="domain" description="CCHC-type" evidence="3">
    <location>
        <begin position="321"/>
        <end position="335"/>
    </location>
</feature>
<evidence type="ECO:0000256" key="2">
    <source>
        <dbReference type="SAM" id="MobiDB-lite"/>
    </source>
</evidence>